<accession>A0A6L8VHZ6</accession>
<comment type="caution">
    <text evidence="2">The sequence shown here is derived from an EMBL/GenBank/DDBJ whole genome shotgun (WGS) entry which is preliminary data.</text>
</comment>
<keyword evidence="3" id="KW-1185">Reference proteome</keyword>
<evidence type="ECO:0000313" key="3">
    <source>
        <dbReference type="Proteomes" id="UP000477083"/>
    </source>
</evidence>
<gene>
    <name evidence="2" type="ORF">GS660_13270</name>
</gene>
<dbReference type="InterPro" id="IPR036366">
    <property type="entry name" value="PGBDSf"/>
</dbReference>
<protein>
    <submittedName>
        <fullName evidence="2">Peptidoglycan-binding protein</fullName>
    </submittedName>
</protein>
<dbReference type="Pfam" id="PF01471">
    <property type="entry name" value="PG_binding_1"/>
    <property type="match status" value="1"/>
</dbReference>
<dbReference type="AlphaFoldDB" id="A0A6L8VHZ6"/>
<proteinExistence type="predicted"/>
<dbReference type="SUPFAM" id="SSF47090">
    <property type="entry name" value="PGBD-like"/>
    <property type="match status" value="1"/>
</dbReference>
<evidence type="ECO:0000313" key="2">
    <source>
        <dbReference type="EMBL" id="MZQ90058.1"/>
    </source>
</evidence>
<reference evidence="2 3" key="1">
    <citation type="submission" date="2020-01" db="EMBL/GenBank/DDBJ databases">
        <title>Frigidibacter albus SP32T (=CGMCC 1.13995T).</title>
        <authorList>
            <person name="Liao X."/>
        </authorList>
    </citation>
    <scope>NUCLEOTIDE SEQUENCE [LARGE SCALE GENOMIC DNA]</scope>
    <source>
        <strain evidence="2 3">SP32</strain>
    </source>
</reference>
<dbReference type="Proteomes" id="UP000477083">
    <property type="component" value="Unassembled WGS sequence"/>
</dbReference>
<dbReference type="InterPro" id="IPR009003">
    <property type="entry name" value="Peptidase_S1_PA"/>
</dbReference>
<dbReference type="OrthoDB" id="6810892at2"/>
<organism evidence="2 3">
    <name type="scientific">Frigidibacter albus</name>
    <dbReference type="NCBI Taxonomy" id="1465486"/>
    <lineage>
        <taxon>Bacteria</taxon>
        <taxon>Pseudomonadati</taxon>
        <taxon>Pseudomonadota</taxon>
        <taxon>Alphaproteobacteria</taxon>
        <taxon>Rhodobacterales</taxon>
        <taxon>Paracoccaceae</taxon>
        <taxon>Frigidibacter</taxon>
    </lineage>
</organism>
<name>A0A6L8VHZ6_9RHOB</name>
<dbReference type="InterPro" id="IPR002477">
    <property type="entry name" value="Peptidoglycan-bd-like"/>
</dbReference>
<dbReference type="SUPFAM" id="SSF50494">
    <property type="entry name" value="Trypsin-like serine proteases"/>
    <property type="match status" value="1"/>
</dbReference>
<dbReference type="Gene3D" id="1.10.101.10">
    <property type="entry name" value="PGBD-like superfamily/PGBD"/>
    <property type="match status" value="1"/>
</dbReference>
<dbReference type="InterPro" id="IPR036365">
    <property type="entry name" value="PGBD-like_sf"/>
</dbReference>
<feature type="domain" description="Peptidoglycan binding-like" evidence="1">
    <location>
        <begin position="188"/>
        <end position="241"/>
    </location>
</feature>
<dbReference type="Pfam" id="PF13365">
    <property type="entry name" value="Trypsin_2"/>
    <property type="match status" value="1"/>
</dbReference>
<dbReference type="Gene3D" id="2.40.10.120">
    <property type="match status" value="1"/>
</dbReference>
<sequence length="614" mass="64189">MIGAVVSVQSASAQEAYVQIEAQPSLRAAEERVRAYSGVFPDVAGFAMDTGWYAIALGPFSPEEAERRLQVLRGERMIPADSYLADTSRFRQQFWPVGAMVAPGVPDALPGRDITQSVMPEVIAPPVVLPDTTVPETALPETALPETALPETAFPETALPEVAEPVLPEPEPEETLQQARAGEAALNAEERRLLQTALQWEGFYTAAIDGAFGPGTRASMSAWQAAAGHDETGVLTTRQRAELLDGYRADLAALGLEAVTDAEAGIEVTMPTALVEFSRYEPPFVQYTEKAGSGVQVILISQQGDASTLAGLYDLLQTLEAIPLEGERSLGRASFTIEGTSASVQSYTQAELRGGLIKGFILTWTPQNAERMPRVVEAMKTSFRGIGDRALDASLGVPSTESGAALMAGLEVRRPMLARSGFYIDAGGTVVTTAEAVQGCSKITLDGGPEATVAFMDAAMGVAVLRPAQRLAPPATAEFRSAPLRAGSEVAVAGFAYADVLQAPVMTFGSLAEAQGLNGEPDLARLALAALPGDAGGPVVDASGAVTGMLLPRAQTDGRVLPADVSFALNGGVLATLLAENGFTPAPSTGSGAMAAEDLTDHSLKMTVLVSCWE</sequence>
<evidence type="ECO:0000259" key="1">
    <source>
        <dbReference type="Pfam" id="PF01471"/>
    </source>
</evidence>
<dbReference type="EMBL" id="WWNR01000008">
    <property type="protein sequence ID" value="MZQ90058.1"/>
    <property type="molecule type" value="Genomic_DNA"/>
</dbReference>